<organism evidence="6 7">
    <name type="scientific">Bordetella genomosp. 4</name>
    <dbReference type="NCBI Taxonomy" id="463044"/>
    <lineage>
        <taxon>Bacteria</taxon>
        <taxon>Pseudomonadati</taxon>
        <taxon>Pseudomonadota</taxon>
        <taxon>Betaproteobacteria</taxon>
        <taxon>Burkholderiales</taxon>
        <taxon>Alcaligenaceae</taxon>
        <taxon>Bordetella</taxon>
    </lineage>
</organism>
<evidence type="ECO:0000259" key="5">
    <source>
        <dbReference type="SMART" id="SM00062"/>
    </source>
</evidence>
<evidence type="ECO:0000256" key="2">
    <source>
        <dbReference type="ARBA" id="ARBA00010742"/>
    </source>
</evidence>
<dbReference type="PANTHER" id="PTHR30024">
    <property type="entry name" value="ALIPHATIC SULFONATES-BINDING PROTEIN-RELATED"/>
    <property type="match status" value="1"/>
</dbReference>
<dbReference type="InterPro" id="IPR001638">
    <property type="entry name" value="Solute-binding_3/MltF_N"/>
</dbReference>
<dbReference type="SUPFAM" id="SSF53850">
    <property type="entry name" value="Periplasmic binding protein-like II"/>
    <property type="match status" value="1"/>
</dbReference>
<keyword evidence="3 4" id="KW-0732">Signal</keyword>
<comment type="subcellular location">
    <subcellularLocation>
        <location evidence="1">Periplasm</location>
    </subcellularLocation>
</comment>
<proteinExistence type="inferred from homology"/>
<dbReference type="EMBL" id="NEVQ01000015">
    <property type="protein sequence ID" value="OZI54787.1"/>
    <property type="molecule type" value="Genomic_DNA"/>
</dbReference>
<dbReference type="Proteomes" id="UP000216885">
    <property type="component" value="Unassembled WGS sequence"/>
</dbReference>
<sequence>MNPQRRTLLKTGALAAAMSGIGMPLLARAAQPVRVGYLHTPAVDGQIWTGLETGAFAEQGLDLQMIKFTTGLELFQAMIGGSLDVLSTGAVVSNFPARGQGKVFLLNNVEYATAQLWVRADSGIKSAADLKGKKISTTAGTTAHVFLNRVLQGANLQEGKDVQIVNQRMTEAVTSFISGAVPAVALWVPFDVTVKQKAEGARMLVDASAFYPEAAIVGGWAARNDFYDKNPQLIQSLIKGWVKANDHLLSHTDEAIAALQKKQYPEVPLADLKNQFKASKYFTSGEWRAKYADGTVTKWLQQVTDFFVKTANISNPVPASTYFDPKPYLDIVKA</sequence>
<dbReference type="InterPro" id="IPR006311">
    <property type="entry name" value="TAT_signal"/>
</dbReference>
<evidence type="ECO:0000256" key="3">
    <source>
        <dbReference type="ARBA" id="ARBA00022729"/>
    </source>
</evidence>
<dbReference type="InterPro" id="IPR015168">
    <property type="entry name" value="SsuA/THI5"/>
</dbReference>
<evidence type="ECO:0000256" key="1">
    <source>
        <dbReference type="ARBA" id="ARBA00004418"/>
    </source>
</evidence>
<comment type="caution">
    <text evidence="6">The sequence shown here is derived from an EMBL/GenBank/DDBJ whole genome shotgun (WGS) entry which is preliminary data.</text>
</comment>
<dbReference type="CDD" id="cd13561">
    <property type="entry name" value="PBP2_SsuA_like_4"/>
    <property type="match status" value="1"/>
</dbReference>
<gene>
    <name evidence="6" type="ORF">CAL20_16650</name>
</gene>
<dbReference type="Pfam" id="PF09084">
    <property type="entry name" value="NMT1"/>
    <property type="match status" value="1"/>
</dbReference>
<feature type="domain" description="Solute-binding protein family 3/N-terminal" evidence="5">
    <location>
        <begin position="32"/>
        <end position="245"/>
    </location>
</feature>
<dbReference type="PROSITE" id="PS51318">
    <property type="entry name" value="TAT"/>
    <property type="match status" value="1"/>
</dbReference>
<dbReference type="RefSeq" id="WP_094838432.1">
    <property type="nucleotide sequence ID" value="NZ_NEVQ01000015.1"/>
</dbReference>
<dbReference type="Gene3D" id="3.40.190.10">
    <property type="entry name" value="Periplasmic binding protein-like II"/>
    <property type="match status" value="2"/>
</dbReference>
<dbReference type="SMART" id="SM00062">
    <property type="entry name" value="PBPb"/>
    <property type="match status" value="1"/>
</dbReference>
<name>A0A261TZW1_9BORD</name>
<accession>A0A261TZW1</accession>
<reference evidence="6 7" key="1">
    <citation type="submission" date="2017-05" db="EMBL/GenBank/DDBJ databases">
        <title>Complete and WGS of Bordetella genogroups.</title>
        <authorList>
            <person name="Spilker T."/>
            <person name="LiPuma J."/>
        </authorList>
    </citation>
    <scope>NUCLEOTIDE SEQUENCE [LARGE SCALE GENOMIC DNA]</scope>
    <source>
        <strain evidence="6 7">AU9919</strain>
    </source>
</reference>
<evidence type="ECO:0000256" key="4">
    <source>
        <dbReference type="SAM" id="SignalP"/>
    </source>
</evidence>
<evidence type="ECO:0000313" key="7">
    <source>
        <dbReference type="Proteomes" id="UP000216885"/>
    </source>
</evidence>
<dbReference type="PANTHER" id="PTHR30024:SF47">
    <property type="entry name" value="TAURINE-BINDING PERIPLASMIC PROTEIN"/>
    <property type="match status" value="1"/>
</dbReference>
<keyword evidence="7" id="KW-1185">Reference proteome</keyword>
<dbReference type="AlphaFoldDB" id="A0A261TZW1"/>
<comment type="similarity">
    <text evidence="2">Belongs to the bacterial solute-binding protein SsuA/TauA family.</text>
</comment>
<evidence type="ECO:0000313" key="6">
    <source>
        <dbReference type="EMBL" id="OZI54787.1"/>
    </source>
</evidence>
<protein>
    <submittedName>
        <fullName evidence="6">ABC transporter substrate-binding protein</fullName>
    </submittedName>
</protein>
<feature type="signal peptide" evidence="4">
    <location>
        <begin position="1"/>
        <end position="29"/>
    </location>
</feature>
<feature type="chain" id="PRO_5012785809" evidence="4">
    <location>
        <begin position="30"/>
        <end position="334"/>
    </location>
</feature>
<dbReference type="GO" id="GO:0042597">
    <property type="term" value="C:periplasmic space"/>
    <property type="evidence" value="ECO:0007669"/>
    <property type="project" value="UniProtKB-SubCell"/>
</dbReference>